<dbReference type="InterPro" id="IPR006616">
    <property type="entry name" value="DM9_repeat"/>
</dbReference>
<dbReference type="SUPFAM" id="SSF51055">
    <property type="entry name" value="Carbohydrate binding domain"/>
    <property type="match status" value="1"/>
</dbReference>
<protein>
    <recommendedName>
        <fullName evidence="3">Chitin-binding type-3 domain-containing protein</fullName>
    </recommendedName>
</protein>
<dbReference type="Proteomes" id="UP000629468">
    <property type="component" value="Unassembled WGS sequence"/>
</dbReference>
<accession>A0A8H7KJD2</accession>
<dbReference type="GO" id="GO:0005576">
    <property type="term" value="C:extracellular region"/>
    <property type="evidence" value="ECO:0007669"/>
    <property type="project" value="InterPro"/>
</dbReference>
<proteinExistence type="predicted"/>
<dbReference type="CDD" id="cd12214">
    <property type="entry name" value="ChiA1_BD"/>
    <property type="match status" value="1"/>
</dbReference>
<dbReference type="PANTHER" id="PTHR31649">
    <property type="entry name" value="AGAP009604-PA"/>
    <property type="match status" value="1"/>
</dbReference>
<dbReference type="PANTHER" id="PTHR31649:SF1">
    <property type="entry name" value="FARNESOIC ACID O-METHYL TRANSFERASE DOMAIN-CONTAINING PROTEIN"/>
    <property type="match status" value="1"/>
</dbReference>
<evidence type="ECO:0000256" key="1">
    <source>
        <dbReference type="ARBA" id="ARBA00022801"/>
    </source>
</evidence>
<dbReference type="Pfam" id="PF11901">
    <property type="entry name" value="DM9"/>
    <property type="match status" value="1"/>
</dbReference>
<feature type="domain" description="Chitin-binding type-3" evidence="3">
    <location>
        <begin position="5"/>
        <end position="45"/>
    </location>
</feature>
<keyword evidence="1" id="KW-0378">Hydrolase</keyword>
<dbReference type="GO" id="GO:0030246">
    <property type="term" value="F:carbohydrate binding"/>
    <property type="evidence" value="ECO:0007669"/>
    <property type="project" value="InterPro"/>
</dbReference>
<evidence type="ECO:0000259" key="3">
    <source>
        <dbReference type="Pfam" id="PF02839"/>
    </source>
</evidence>
<dbReference type="Gene3D" id="2.10.10.20">
    <property type="entry name" value="Carbohydrate-binding module superfamily 5/12"/>
    <property type="match status" value="1"/>
</dbReference>
<evidence type="ECO:0000313" key="4">
    <source>
        <dbReference type="EMBL" id="KAF7782444.1"/>
    </source>
</evidence>
<feature type="compositionally biased region" description="Low complexity" evidence="2">
    <location>
        <begin position="55"/>
        <end position="70"/>
    </location>
</feature>
<evidence type="ECO:0000313" key="5">
    <source>
        <dbReference type="Proteomes" id="UP000629468"/>
    </source>
</evidence>
<name>A0A8H7KJD2_AGABI</name>
<dbReference type="AlphaFoldDB" id="A0A8H7KJD2"/>
<comment type="caution">
    <text evidence="4">The sequence shown here is derived from an EMBL/GenBank/DDBJ whole genome shotgun (WGS) entry which is preliminary data.</text>
</comment>
<dbReference type="GO" id="GO:0004553">
    <property type="term" value="F:hydrolase activity, hydrolyzing O-glycosyl compounds"/>
    <property type="evidence" value="ECO:0007669"/>
    <property type="project" value="InterPro"/>
</dbReference>
<sequence>MTRSWEPGTQYNLGDVVEYNGNEYRIIQAHFSQSDWAPDRTPALWGKLPHRHHQQGQYQQQQECQPQQPQKTCYDYGKQEQAPQHSDSKEKKNWFGNITESQKQALEVGGGVALGAGLLGGAFAAWKHHQHKEEAHDSFEAWANAARGRAEEFRAKGPQGPATWVYNEGKHIPEHAILVGTEHNWNLYICRAYCDGGVQIGKASDVFKKGAVIGYKEDEHHLDKYEILLGDMRGLKWVQTGNSLDLASLGATPVEGGYENDHTRLYIARAFHKGAKHPGKVSERLDGAYIPYDGKEKCVKEYEVLCYL</sequence>
<dbReference type="InterPro" id="IPR003610">
    <property type="entry name" value="CBM5/12"/>
</dbReference>
<organism evidence="4 5">
    <name type="scientific">Agaricus bisporus var. burnettii</name>
    <dbReference type="NCBI Taxonomy" id="192524"/>
    <lineage>
        <taxon>Eukaryota</taxon>
        <taxon>Fungi</taxon>
        <taxon>Dikarya</taxon>
        <taxon>Basidiomycota</taxon>
        <taxon>Agaricomycotina</taxon>
        <taxon>Agaricomycetes</taxon>
        <taxon>Agaricomycetidae</taxon>
        <taxon>Agaricales</taxon>
        <taxon>Agaricineae</taxon>
        <taxon>Agaricaceae</taxon>
        <taxon>Agaricus</taxon>
    </lineage>
</organism>
<dbReference type="SMART" id="SM00696">
    <property type="entry name" value="DM9"/>
    <property type="match status" value="2"/>
</dbReference>
<reference evidence="4 5" key="1">
    <citation type="journal article" name="Sci. Rep.">
        <title>Telomere-to-telomere assembled and centromere annotated genomes of the two main subspecies of the button mushroom Agaricus bisporus reveal especially polymorphic chromosome ends.</title>
        <authorList>
            <person name="Sonnenberg A.S.M."/>
            <person name="Sedaghat-Telgerd N."/>
            <person name="Lavrijssen B."/>
            <person name="Ohm R.A."/>
            <person name="Hendrickx P.M."/>
            <person name="Scholtmeijer K."/>
            <person name="Baars J.J.P."/>
            <person name="van Peer A."/>
        </authorList>
    </citation>
    <scope>NUCLEOTIDE SEQUENCE [LARGE SCALE GENOMIC DNA]</scope>
    <source>
        <strain evidence="4 5">H119_p4</strain>
    </source>
</reference>
<feature type="region of interest" description="Disordered" evidence="2">
    <location>
        <begin position="38"/>
        <end position="91"/>
    </location>
</feature>
<dbReference type="Pfam" id="PF02839">
    <property type="entry name" value="CBM_5_12"/>
    <property type="match status" value="1"/>
</dbReference>
<dbReference type="GO" id="GO:0005975">
    <property type="term" value="P:carbohydrate metabolic process"/>
    <property type="evidence" value="ECO:0007669"/>
    <property type="project" value="InterPro"/>
</dbReference>
<gene>
    <name evidence="4" type="ORF">Agabi119p4_1820</name>
</gene>
<dbReference type="InterPro" id="IPR036573">
    <property type="entry name" value="CBM_sf_5/12"/>
</dbReference>
<evidence type="ECO:0000256" key="2">
    <source>
        <dbReference type="SAM" id="MobiDB-lite"/>
    </source>
</evidence>
<dbReference type="EMBL" id="JABXXO010000003">
    <property type="protein sequence ID" value="KAF7782444.1"/>
    <property type="molecule type" value="Genomic_DNA"/>
</dbReference>